<gene>
    <name evidence="7" type="ORF">C8A01DRAFT_50822</name>
</gene>
<evidence type="ECO:0000256" key="3">
    <source>
        <dbReference type="ARBA" id="ARBA00022827"/>
    </source>
</evidence>
<dbReference type="Gene3D" id="3.30.465.10">
    <property type="match status" value="1"/>
</dbReference>
<dbReference type="GO" id="GO:0071949">
    <property type="term" value="F:FAD binding"/>
    <property type="evidence" value="ECO:0007669"/>
    <property type="project" value="InterPro"/>
</dbReference>
<evidence type="ECO:0000256" key="1">
    <source>
        <dbReference type="ARBA" id="ARBA00005466"/>
    </source>
</evidence>
<dbReference type="PANTHER" id="PTHR42973:SF22">
    <property type="entry name" value="FAD-BINDING PCMH-TYPE DOMAIN-CONTAINING PROTEIN-RELATED"/>
    <property type="match status" value="1"/>
</dbReference>
<feature type="domain" description="FAD-binding PCMH-type" evidence="6">
    <location>
        <begin position="55"/>
        <end position="227"/>
    </location>
</feature>
<keyword evidence="5" id="KW-0732">Signal</keyword>
<sequence length="490" mass="51913">MKFLCAVLSCASAVHAVGVGTCCTRLHQELGTKVSFLGQPAYDATESSYWSLQEAGLKPGCILRPSVPQDVSRAVAIIAPVDGCNFAIKGQGHAPAAGFANIDGGVTIDMTGLSTTLLSPDHSVLSVGAGASWLQVYQYLNPFNVSVAGGRNGLVGVGGLTLGGGISHFSPRVGWACDTVVNFEVVLADGTLTNANKSCHSGLYRALKGGANNLGVVTRFDLRTFSQGNLSVSSFVNTISQRGPVLRAFTDIVSSPKFDVYTSLVVGFLYNSSSKAWVISNSAVYTSPVLDPPVFAELAAVPSISNSSRITSLASLADEAPTPPLNWLFATATFKASAEFMLEIFDILNNTLYSFNPQGGVVWDVAFEPLPSMMLSHAAKTGGNVLGVRPEQGNSYIMLLSALWPDSVSNAVVEQVSRQAISTIESRAKAEGLLRKFQYLNYAAPYQTPLASYGADSVKFLQRVSRKYDPLALFQARVPGGFKLAKEGQL</sequence>
<name>A0AAN6P5Y7_9PEZI</name>
<feature type="signal peptide" evidence="5">
    <location>
        <begin position="1"/>
        <end position="16"/>
    </location>
</feature>
<keyword evidence="2" id="KW-0285">Flavoprotein</keyword>
<dbReference type="EMBL" id="MU854618">
    <property type="protein sequence ID" value="KAK4032371.1"/>
    <property type="molecule type" value="Genomic_DNA"/>
</dbReference>
<keyword evidence="4" id="KW-0560">Oxidoreductase</keyword>
<keyword evidence="3" id="KW-0274">FAD</keyword>
<dbReference type="AlphaFoldDB" id="A0AAN6P5Y7"/>
<dbReference type="PROSITE" id="PS51387">
    <property type="entry name" value="FAD_PCMH"/>
    <property type="match status" value="1"/>
</dbReference>
<dbReference type="GO" id="GO:0016491">
    <property type="term" value="F:oxidoreductase activity"/>
    <property type="evidence" value="ECO:0007669"/>
    <property type="project" value="UniProtKB-KW"/>
</dbReference>
<dbReference type="InterPro" id="IPR050416">
    <property type="entry name" value="FAD-linked_Oxidoreductase"/>
</dbReference>
<organism evidence="7 8">
    <name type="scientific">Parachaetomium inaequale</name>
    <dbReference type="NCBI Taxonomy" id="2588326"/>
    <lineage>
        <taxon>Eukaryota</taxon>
        <taxon>Fungi</taxon>
        <taxon>Dikarya</taxon>
        <taxon>Ascomycota</taxon>
        <taxon>Pezizomycotina</taxon>
        <taxon>Sordariomycetes</taxon>
        <taxon>Sordariomycetidae</taxon>
        <taxon>Sordariales</taxon>
        <taxon>Chaetomiaceae</taxon>
        <taxon>Parachaetomium</taxon>
    </lineage>
</organism>
<dbReference type="PANTHER" id="PTHR42973">
    <property type="entry name" value="BINDING OXIDOREDUCTASE, PUTATIVE (AFU_ORTHOLOGUE AFUA_1G17690)-RELATED"/>
    <property type="match status" value="1"/>
</dbReference>
<evidence type="ECO:0000256" key="4">
    <source>
        <dbReference type="ARBA" id="ARBA00023002"/>
    </source>
</evidence>
<evidence type="ECO:0000313" key="8">
    <source>
        <dbReference type="Proteomes" id="UP001303115"/>
    </source>
</evidence>
<evidence type="ECO:0000256" key="5">
    <source>
        <dbReference type="SAM" id="SignalP"/>
    </source>
</evidence>
<comment type="similarity">
    <text evidence="1">Belongs to the oxygen-dependent FAD-linked oxidoreductase family.</text>
</comment>
<evidence type="ECO:0000313" key="7">
    <source>
        <dbReference type="EMBL" id="KAK4032371.1"/>
    </source>
</evidence>
<feature type="chain" id="PRO_5042854072" evidence="5">
    <location>
        <begin position="17"/>
        <end position="490"/>
    </location>
</feature>
<proteinExistence type="inferred from homology"/>
<reference evidence="8" key="1">
    <citation type="journal article" date="2023" name="Mol. Phylogenet. Evol.">
        <title>Genome-scale phylogeny and comparative genomics of the fungal order Sordariales.</title>
        <authorList>
            <person name="Hensen N."/>
            <person name="Bonometti L."/>
            <person name="Westerberg I."/>
            <person name="Brannstrom I.O."/>
            <person name="Guillou S."/>
            <person name="Cros-Aarteil S."/>
            <person name="Calhoun S."/>
            <person name="Haridas S."/>
            <person name="Kuo A."/>
            <person name="Mondo S."/>
            <person name="Pangilinan J."/>
            <person name="Riley R."/>
            <person name="LaButti K."/>
            <person name="Andreopoulos B."/>
            <person name="Lipzen A."/>
            <person name="Chen C."/>
            <person name="Yan M."/>
            <person name="Daum C."/>
            <person name="Ng V."/>
            <person name="Clum A."/>
            <person name="Steindorff A."/>
            <person name="Ohm R.A."/>
            <person name="Martin F."/>
            <person name="Silar P."/>
            <person name="Natvig D.O."/>
            <person name="Lalanne C."/>
            <person name="Gautier V."/>
            <person name="Ament-Velasquez S.L."/>
            <person name="Kruys A."/>
            <person name="Hutchinson M.I."/>
            <person name="Powell A.J."/>
            <person name="Barry K."/>
            <person name="Miller A.N."/>
            <person name="Grigoriev I.V."/>
            <person name="Debuchy R."/>
            <person name="Gladieux P."/>
            <person name="Hiltunen Thoren M."/>
            <person name="Johannesson H."/>
        </authorList>
    </citation>
    <scope>NUCLEOTIDE SEQUENCE [LARGE SCALE GENOMIC DNA]</scope>
    <source>
        <strain evidence="8">CBS 284.82</strain>
    </source>
</reference>
<comment type="caution">
    <text evidence="7">The sequence shown here is derived from an EMBL/GenBank/DDBJ whole genome shotgun (WGS) entry which is preliminary data.</text>
</comment>
<accession>A0AAN6P5Y7</accession>
<evidence type="ECO:0000256" key="2">
    <source>
        <dbReference type="ARBA" id="ARBA00022630"/>
    </source>
</evidence>
<dbReference type="InterPro" id="IPR006094">
    <property type="entry name" value="Oxid_FAD_bind_N"/>
</dbReference>
<dbReference type="Pfam" id="PF01565">
    <property type="entry name" value="FAD_binding_4"/>
    <property type="match status" value="1"/>
</dbReference>
<dbReference type="InterPro" id="IPR036318">
    <property type="entry name" value="FAD-bd_PCMH-like_sf"/>
</dbReference>
<dbReference type="InterPro" id="IPR016169">
    <property type="entry name" value="FAD-bd_PCMH_sub2"/>
</dbReference>
<evidence type="ECO:0000259" key="6">
    <source>
        <dbReference type="PROSITE" id="PS51387"/>
    </source>
</evidence>
<dbReference type="InterPro" id="IPR016166">
    <property type="entry name" value="FAD-bd_PCMH"/>
</dbReference>
<protein>
    <submittedName>
        <fullName evidence="7">FAD-binding domain-containing protein</fullName>
    </submittedName>
</protein>
<dbReference type="SUPFAM" id="SSF56176">
    <property type="entry name" value="FAD-binding/transporter-associated domain-like"/>
    <property type="match status" value="1"/>
</dbReference>
<keyword evidence="8" id="KW-1185">Reference proteome</keyword>
<dbReference type="Proteomes" id="UP001303115">
    <property type="component" value="Unassembled WGS sequence"/>
</dbReference>